<evidence type="ECO:0000259" key="7">
    <source>
        <dbReference type="PROSITE" id="PS51296"/>
    </source>
</evidence>
<dbReference type="GO" id="GO:0004497">
    <property type="term" value="F:monooxygenase activity"/>
    <property type="evidence" value="ECO:0007669"/>
    <property type="project" value="UniProtKB-ARBA"/>
</dbReference>
<sequence>MTGREGKQAYPVARVGDFGEADRLVVQVKNVEIGLFKVGNDYYAWRNLCPHAAAPICAGTVCGTMLPSGVYEHEFGREGEIVRCPWHNWEFDLRTGELLADPSVKLRGFELVREGEELHLLL</sequence>
<keyword evidence="9" id="KW-1185">Reference proteome</keyword>
<evidence type="ECO:0000256" key="5">
    <source>
        <dbReference type="ARBA" id="ARBA00034078"/>
    </source>
</evidence>
<dbReference type="PANTHER" id="PTHR21496">
    <property type="entry name" value="FERREDOXIN-RELATED"/>
    <property type="match status" value="1"/>
</dbReference>
<dbReference type="Proteomes" id="UP000621560">
    <property type="component" value="Unassembled WGS sequence"/>
</dbReference>
<dbReference type="PROSITE" id="PS51296">
    <property type="entry name" value="RIESKE"/>
    <property type="match status" value="1"/>
</dbReference>
<gene>
    <name evidence="8" type="ORF">IDH44_02750</name>
</gene>
<comment type="cofactor">
    <cofactor evidence="5">
        <name>[2Fe-2S] cluster</name>
        <dbReference type="ChEBI" id="CHEBI:190135"/>
    </cofactor>
</comment>
<dbReference type="Pfam" id="PF00355">
    <property type="entry name" value="Rieske"/>
    <property type="match status" value="1"/>
</dbReference>
<dbReference type="SUPFAM" id="SSF50022">
    <property type="entry name" value="ISP domain"/>
    <property type="match status" value="1"/>
</dbReference>
<evidence type="ECO:0000256" key="1">
    <source>
        <dbReference type="ARBA" id="ARBA00022714"/>
    </source>
</evidence>
<comment type="caution">
    <text evidence="8">The sequence shown here is derived from an EMBL/GenBank/DDBJ whole genome shotgun (WGS) entry which is preliminary data.</text>
</comment>
<accession>A0A927BP17</accession>
<evidence type="ECO:0000256" key="6">
    <source>
        <dbReference type="ARBA" id="ARBA00038001"/>
    </source>
</evidence>
<dbReference type="InterPro" id="IPR017941">
    <property type="entry name" value="Rieske_2Fe-2S"/>
</dbReference>
<reference evidence="8" key="1">
    <citation type="submission" date="2020-09" db="EMBL/GenBank/DDBJ databases">
        <title>A novel bacterium of genus Paenibacillus, isolated from South China Sea.</title>
        <authorList>
            <person name="Huang H."/>
            <person name="Mo K."/>
            <person name="Hu Y."/>
        </authorList>
    </citation>
    <scope>NUCLEOTIDE SEQUENCE</scope>
    <source>
        <strain evidence="8">IB182496</strain>
    </source>
</reference>
<feature type="domain" description="Rieske" evidence="7">
    <location>
        <begin position="10"/>
        <end position="120"/>
    </location>
</feature>
<dbReference type="GO" id="GO:0046872">
    <property type="term" value="F:metal ion binding"/>
    <property type="evidence" value="ECO:0007669"/>
    <property type="project" value="UniProtKB-KW"/>
</dbReference>
<keyword evidence="2" id="KW-0479">Metal-binding</keyword>
<keyword evidence="3" id="KW-0408">Iron</keyword>
<dbReference type="RefSeq" id="WP_190914437.1">
    <property type="nucleotide sequence ID" value="NZ_JACXIZ010000007.1"/>
</dbReference>
<dbReference type="AlphaFoldDB" id="A0A927BP17"/>
<evidence type="ECO:0000256" key="2">
    <source>
        <dbReference type="ARBA" id="ARBA00022723"/>
    </source>
</evidence>
<evidence type="ECO:0000313" key="9">
    <source>
        <dbReference type="Proteomes" id="UP000621560"/>
    </source>
</evidence>
<evidence type="ECO:0000256" key="4">
    <source>
        <dbReference type="ARBA" id="ARBA00023014"/>
    </source>
</evidence>
<dbReference type="PANTHER" id="PTHR21496:SF0">
    <property type="entry name" value="RIESKE DOMAIN-CONTAINING PROTEIN"/>
    <property type="match status" value="1"/>
</dbReference>
<evidence type="ECO:0000313" key="8">
    <source>
        <dbReference type="EMBL" id="MBD2844093.1"/>
    </source>
</evidence>
<keyword evidence="1" id="KW-0001">2Fe-2S</keyword>
<dbReference type="EMBL" id="JACXIZ010000007">
    <property type="protein sequence ID" value="MBD2844093.1"/>
    <property type="molecule type" value="Genomic_DNA"/>
</dbReference>
<dbReference type="GO" id="GO:0016705">
    <property type="term" value="F:oxidoreductase activity, acting on paired donors, with incorporation or reduction of molecular oxygen"/>
    <property type="evidence" value="ECO:0007669"/>
    <property type="project" value="UniProtKB-ARBA"/>
</dbReference>
<comment type="similarity">
    <text evidence="6">Belongs to the bacterial ring-hydroxylating dioxygenase ferredoxin component family.</text>
</comment>
<evidence type="ECO:0000256" key="3">
    <source>
        <dbReference type="ARBA" id="ARBA00023004"/>
    </source>
</evidence>
<dbReference type="Gene3D" id="2.102.10.10">
    <property type="entry name" value="Rieske [2Fe-2S] iron-sulphur domain"/>
    <property type="match status" value="1"/>
</dbReference>
<protein>
    <submittedName>
        <fullName evidence="8">Rieske 2Fe-2S domain-containing protein</fullName>
    </submittedName>
</protein>
<dbReference type="GO" id="GO:0051537">
    <property type="term" value="F:2 iron, 2 sulfur cluster binding"/>
    <property type="evidence" value="ECO:0007669"/>
    <property type="project" value="UniProtKB-KW"/>
</dbReference>
<keyword evidence="4" id="KW-0411">Iron-sulfur</keyword>
<proteinExistence type="inferred from homology"/>
<organism evidence="8 9">
    <name type="scientific">Paenibacillus sabuli</name>
    <dbReference type="NCBI Taxonomy" id="2772509"/>
    <lineage>
        <taxon>Bacteria</taxon>
        <taxon>Bacillati</taxon>
        <taxon>Bacillota</taxon>
        <taxon>Bacilli</taxon>
        <taxon>Bacillales</taxon>
        <taxon>Paenibacillaceae</taxon>
        <taxon>Paenibacillus</taxon>
    </lineage>
</organism>
<name>A0A927BP17_9BACL</name>
<dbReference type="CDD" id="cd03467">
    <property type="entry name" value="Rieske"/>
    <property type="match status" value="1"/>
</dbReference>
<dbReference type="InterPro" id="IPR036922">
    <property type="entry name" value="Rieske_2Fe-2S_sf"/>
</dbReference>